<reference evidence="1 2" key="1">
    <citation type="submission" date="2022-10" db="EMBL/GenBank/DDBJ databases">
        <title>Evolutionary Diversification of Methanotrophic Ca. Methanophagales (ANME-1) and Their Expansive Virome.</title>
        <authorList>
            <person name="Laso-Perez R."/>
            <person name="Wu F."/>
            <person name="Cremiere A."/>
            <person name="Speth D.R."/>
            <person name="Magyar J.S."/>
            <person name="Krupovic M."/>
            <person name="Orphan V.J."/>
        </authorList>
    </citation>
    <scope>NUCLEOTIDE SEQUENCE [LARGE SCALE GENOMIC DNA]</scope>
</reference>
<gene>
    <name evidence="1" type="ORF">LDLAKGPJ_00053</name>
</gene>
<evidence type="ECO:0000313" key="2">
    <source>
        <dbReference type="Proteomes" id="UP001156259"/>
    </source>
</evidence>
<dbReference type="EMBL" id="OP880252">
    <property type="protein sequence ID" value="WAE39477.1"/>
    <property type="molecule type" value="Genomic_DNA"/>
</dbReference>
<keyword evidence="2" id="KW-1185">Reference proteome</keyword>
<organism evidence="1 2">
    <name type="scientific">Methanophagales virus GBV301</name>
    <dbReference type="NCBI Taxonomy" id="2999280"/>
    <lineage>
        <taxon>Viruses</taxon>
        <taxon>Duplodnaviria</taxon>
        <taxon>Heunggongvirae</taxon>
        <taxon>Uroviricota</taxon>
        <taxon>Caudoviricetes</taxon>
        <taxon>Nakonvirales</taxon>
        <taxon>Ekchuahviridae</taxon>
        <taxon>Kukulkanvirus</taxon>
        <taxon>Kukulkanvirus guaymasense</taxon>
    </lineage>
</organism>
<name>A0A9E9AA41_9CAUD</name>
<sequence>MIEVKCNPGDDYLPTESFKISLPALEERGYRELFVIGLASIRGDDVIYINNLLLRDVIYKNTLDAILIPLDAYGFHKWEKDKRIVLGLPWGFRKEYIAGRKEALKRILKYLFEE</sequence>
<dbReference type="Proteomes" id="UP001156259">
    <property type="component" value="Segment"/>
</dbReference>
<accession>A0A9E9AA41</accession>
<evidence type="ECO:0000313" key="1">
    <source>
        <dbReference type="EMBL" id="WAE39477.1"/>
    </source>
</evidence>
<proteinExistence type="predicted"/>
<protein>
    <submittedName>
        <fullName evidence="1">Uncharacterized protein</fullName>
    </submittedName>
</protein>